<protein>
    <submittedName>
        <fullName evidence="1">Uncharacterized protein</fullName>
    </submittedName>
</protein>
<accession>A0A1C0U521</accession>
<organism evidence="1 2">
    <name type="scientific">Photorhabdus australis subsp. thailandensis</name>
    <dbReference type="NCBI Taxonomy" id="2805096"/>
    <lineage>
        <taxon>Bacteria</taxon>
        <taxon>Pseudomonadati</taxon>
        <taxon>Pseudomonadota</taxon>
        <taxon>Gammaproteobacteria</taxon>
        <taxon>Enterobacterales</taxon>
        <taxon>Morganellaceae</taxon>
        <taxon>Photorhabdus</taxon>
    </lineage>
</organism>
<evidence type="ECO:0000313" key="2">
    <source>
        <dbReference type="Proteomes" id="UP000093476"/>
    </source>
</evidence>
<dbReference type="STRING" id="286156.Ppb6_01879"/>
<dbReference type="PATRIC" id="fig|286156.4.peg.2139"/>
<dbReference type="EMBL" id="LOMY01000069">
    <property type="protein sequence ID" value="OCQ52986.1"/>
    <property type="molecule type" value="Genomic_DNA"/>
</dbReference>
<dbReference type="RefSeq" id="WP_065823014.1">
    <property type="nucleotide sequence ID" value="NZ_CAWMQZ010000069.1"/>
</dbReference>
<keyword evidence="2" id="KW-1185">Reference proteome</keyword>
<dbReference type="Pfam" id="PF19268">
    <property type="entry name" value="CIS_TMP"/>
    <property type="match status" value="1"/>
</dbReference>
<sequence>MISEKNLLNRITINIEADNQQEAKKVLYGSLLNQTNIYKLFNLYFNKYTFNQDICLEKLSLDLGKINLHDFNSLFPIRLNAALNRVFSQYYKNNHEEEIFLEDPVIIKDTCKPSLPKNGYLTNIEEFIHYLYQKDFKLNSEKIMLNNINVKQLTNQLTRMESKLTLLLAKSCLSENSLQRLLSINQPDLLTAINRKLSDSTNISQNQEELVSSCQLILNALGYIQSNNIQEIIKPDTQVISRIIVDLNQGILNISPVITLFRQAILTHHSSLNAWLAQLWQTDPIPQLCKKHLSIQQYETLVNRFSYQEQTCRKHVLQKTMEVDPLLIQLLQILAIKPQQDLSSLNQHQLSLIFIAIQTGEVKIENILRLLQHPALYNRAGTAWLAPLWQSASVSQICKKHLSAEEYNYLSRRFMPNNANQILTSQDQSILPAPDNLHIKSNNCSQLQTINRSRVEPILLTKKTPLYSVSNAGILILWPMLPALFNHLGLLEAQKFIHHQAQFSAVNLLDYLIWGDEEGQEERKIERKTLNNILCGLNFNEDNESIPLEPEKKLITEQWLDAIIAQLFGWKKLSRNDVRQLFLQRPGELLMGEQEIKITIQHQPFDLLLNDWPWPLNIAKLPWLNQPLSIDWQNI</sequence>
<proteinExistence type="predicted"/>
<reference evidence="1 2" key="1">
    <citation type="submission" date="2015-12" db="EMBL/GenBank/DDBJ databases">
        <title>Genome comparisons provide insights into the role of secondary metabolites in the pathogenic phase of the Photorhabdus life cycle.</title>
        <authorList>
            <person name="Tobias N.J."/>
            <person name="Mishra B."/>
            <person name="Gupta D.K."/>
            <person name="Thines M."/>
            <person name="Stinear T.P."/>
            <person name="Bode H.B."/>
        </authorList>
    </citation>
    <scope>NUCLEOTIDE SEQUENCE [LARGE SCALE GENOMIC DNA]</scope>
    <source>
        <strain evidence="1 2">PB68.1</strain>
    </source>
</reference>
<dbReference type="AlphaFoldDB" id="A0A1C0U521"/>
<dbReference type="InterPro" id="IPR045538">
    <property type="entry name" value="CIS_TMP"/>
</dbReference>
<evidence type="ECO:0000313" key="1">
    <source>
        <dbReference type="EMBL" id="OCQ52986.1"/>
    </source>
</evidence>
<dbReference type="Proteomes" id="UP000093476">
    <property type="component" value="Unassembled WGS sequence"/>
</dbReference>
<comment type="caution">
    <text evidence="1">The sequence shown here is derived from an EMBL/GenBank/DDBJ whole genome shotgun (WGS) entry which is preliminary data.</text>
</comment>
<name>A0A1C0U521_9GAMM</name>
<gene>
    <name evidence="1" type="ORF">Ppb6_01879</name>
</gene>